<dbReference type="Pfam" id="PF15232">
    <property type="entry name" value="DUF4585"/>
    <property type="match status" value="1"/>
</dbReference>
<feature type="compositionally biased region" description="Basic and acidic residues" evidence="1">
    <location>
        <begin position="802"/>
        <end position="811"/>
    </location>
</feature>
<feature type="region of interest" description="Disordered" evidence="1">
    <location>
        <begin position="52"/>
        <end position="83"/>
    </location>
</feature>
<feature type="region of interest" description="Disordered" evidence="1">
    <location>
        <begin position="1"/>
        <end position="28"/>
    </location>
</feature>
<dbReference type="OMA" id="HYSPPFN"/>
<dbReference type="GO" id="GO:0070886">
    <property type="term" value="P:positive regulation of calcineurin-NFAT signaling cascade"/>
    <property type="evidence" value="ECO:0007669"/>
    <property type="project" value="TreeGrafter"/>
</dbReference>
<feature type="compositionally biased region" description="Polar residues" evidence="1">
    <location>
        <begin position="1280"/>
        <end position="1292"/>
    </location>
</feature>
<feature type="region of interest" description="Disordered" evidence="1">
    <location>
        <begin position="926"/>
        <end position="958"/>
    </location>
</feature>
<feature type="compositionally biased region" description="Polar residues" evidence="1">
    <location>
        <begin position="386"/>
        <end position="400"/>
    </location>
</feature>
<evidence type="ECO:0000313" key="3">
    <source>
        <dbReference type="Ensembl" id="ENSHCOP00000016312.1"/>
    </source>
</evidence>
<dbReference type="InterPro" id="IPR027838">
    <property type="entry name" value="DUF4585"/>
</dbReference>
<feature type="region of interest" description="Disordered" evidence="1">
    <location>
        <begin position="839"/>
        <end position="894"/>
    </location>
</feature>
<feature type="compositionally biased region" description="Basic residues" evidence="1">
    <location>
        <begin position="1070"/>
        <end position="1081"/>
    </location>
</feature>
<sequence length="1368" mass="155252">MMQSPSPGDGGFSDTSSGGSLLDETDREVRSLTDKAFRSLCVGEEAIYNDSDLGPSSPCLQRDRQNPQWDVCGDGEDKSLEEDPLSYFSNGATDLSLRHQRSRSRVSSLIRAFNSEGGAVMEDQLREWNDEARWNRPDLMNMPSPYQQNVTNGHFSMVGHFSSQDTNFYPTEAAGVPHMNAASSFMGLSHNNYTMMTQVDCNTNFFIHSEFSPFRVWRDHNRFQQGEVSRHMHCSEFPKWNHTPMYKELSLEPQMNASSTFQERSGKHHSTMMAPVVPNHPLQSISTSTRLQKASALEKRCESEQAVHYPHRMRTQSLGTNRIPTRRPSTASPTVEMCRHVQETLSSVDALHQQIKIMTEQNNNAGMTDNRRGAFRSNDTLLPVTTDRNAANQSSSTLSTDGHMLSPQVPMSQAEPPESKQKVGYSQVMEHPPVRAESRGAMPDVRMSSYKSRASSLLFNLKDNRKRVKSTYSPAKFKGCETTEKSRELPLWESKDIVIDIPEHLQGDIQESSWTDGALHQYVKPYHSPRLFSPPLNSKPNTGQVSDYKMAQRQHENDTSNRLTTGLNFSEELPLYSPFKQDVAEKSRKENLDTCQEETKAKREQEESASKRRQDTIAEDIKARIEERRAFISEERKRAQREAARWEKLKETAQRMEEERKGKQIEGRRTHQGKDGRRTEREGRHPLKAQQERGESTSVGERNRLEQRPGERTAEEEEQMRAVLIEEQRLAKRIEQRRLVEETRIKKIQERMRDEQKRERQKRVEQMTREDKGTTRADQKPNTSAKPREAEGEELIIADDLVANREEEHFTTQRKKASTSEEQKRAALLMDALQYYTISSKDKKPKERQTLSPLQEKKHPSEPPEDSGSHRRSHGPHAPPSPAPPLPRSNTSSPALGAKMLMFRVKDNTRGSSFTKSVKPRFHKNFAEESRVGLPTEGKAERRGNEQEITSRNTGTPVHRDAIAGLNRLTPINESSVSQPASTSQEYSAPLPHHRPFSRRSVALDDDDSPSVISNMSEDVQSFATSAADVADLRGLYDYERPVSACSFSSDMSRLGKPPAVPPKSDKALRRAQRLTTRRIRKEVTQSATTDPAEKPQREASSRPASASTELTLDTHREPALTPHFPCLRSSPVTQYHVESSYPQSYPLTQHKVLQDLGSGRYFLVDAPIEVKTKTFFDPETGKYVQLNVRQSGQNIFQPHLQPVLTQPLFPHLNLPPQLQLKQQPELLSHSSPAEKPFTLYEGSQAYPQVYKSQGMSSMPSQSLPSGVVVQEEPYFINNCKTNQSNETGQKSEGQRYSPEQTPYMDTVNDTNKTQNTVYSTHESFPQCDTNQLAGILCENDNSALSRCRPCDIISMSELDDFMEMSDW</sequence>
<dbReference type="InterPro" id="IPR052303">
    <property type="entry name" value="CEFIP"/>
</dbReference>
<dbReference type="Ensembl" id="ENSHCOT00000024454.1">
    <property type="protein sequence ID" value="ENSHCOP00000016312.1"/>
    <property type="gene ID" value="ENSHCOG00000020055.1"/>
</dbReference>
<feature type="region of interest" description="Disordered" evidence="1">
    <location>
        <begin position="1280"/>
        <end position="1304"/>
    </location>
</feature>
<dbReference type="PANTHER" id="PTHR33775:SF2">
    <property type="entry name" value="CARDIAC-ENRICHED FHL2-INTERACTING PROTEIN"/>
    <property type="match status" value="1"/>
</dbReference>
<dbReference type="GO" id="GO:0030018">
    <property type="term" value="C:Z disc"/>
    <property type="evidence" value="ECO:0007669"/>
    <property type="project" value="TreeGrafter"/>
</dbReference>
<feature type="region of interest" description="Disordered" evidence="1">
    <location>
        <begin position="747"/>
        <end position="823"/>
    </location>
</feature>
<feature type="compositionally biased region" description="Basic and acidic residues" evidence="1">
    <location>
        <begin position="1092"/>
        <end position="1101"/>
    </location>
</feature>
<feature type="region of interest" description="Disordered" evidence="1">
    <location>
        <begin position="582"/>
        <end position="615"/>
    </location>
</feature>
<feature type="region of interest" description="Disordered" evidence="1">
    <location>
        <begin position="1048"/>
        <end position="1126"/>
    </location>
</feature>
<feature type="domain" description="DUF4585" evidence="2">
    <location>
        <begin position="1146"/>
        <end position="1200"/>
    </location>
</feature>
<feature type="compositionally biased region" description="Polar residues" evidence="1">
    <location>
        <begin position="971"/>
        <end position="987"/>
    </location>
</feature>
<feature type="compositionally biased region" description="Polar residues" evidence="1">
    <location>
        <begin position="947"/>
        <end position="956"/>
    </location>
</feature>
<dbReference type="PANTHER" id="PTHR33775">
    <property type="entry name" value="CARDIAC-ENRICHED FHL2-INTERACTING PROTEIN-RELATED"/>
    <property type="match status" value="1"/>
</dbReference>
<feature type="compositionally biased region" description="Pro residues" evidence="1">
    <location>
        <begin position="877"/>
        <end position="887"/>
    </location>
</feature>
<feature type="region of interest" description="Disordered" evidence="1">
    <location>
        <begin position="653"/>
        <end position="719"/>
    </location>
</feature>
<feature type="compositionally biased region" description="Polar residues" evidence="1">
    <location>
        <begin position="535"/>
        <end position="545"/>
    </location>
</feature>
<feature type="region of interest" description="Disordered" evidence="1">
    <location>
        <begin position="971"/>
        <end position="1004"/>
    </location>
</feature>
<feature type="region of interest" description="Disordered" evidence="1">
    <location>
        <begin position="530"/>
        <end position="565"/>
    </location>
</feature>
<feature type="compositionally biased region" description="Polar residues" evidence="1">
    <location>
        <begin position="1103"/>
        <end position="1112"/>
    </location>
</feature>
<name>A0A3Q2YS32_HIPCM</name>
<reference evidence="3" key="1">
    <citation type="submission" date="2025-08" db="UniProtKB">
        <authorList>
            <consortium name="Ensembl"/>
        </authorList>
    </citation>
    <scope>IDENTIFICATION</scope>
</reference>
<proteinExistence type="predicted"/>
<feature type="compositionally biased region" description="Low complexity" evidence="1">
    <location>
        <begin position="1"/>
        <end position="20"/>
    </location>
</feature>
<evidence type="ECO:0000259" key="2">
    <source>
        <dbReference type="Pfam" id="PF15232"/>
    </source>
</evidence>
<protein>
    <recommendedName>
        <fullName evidence="2">DUF4585 domain-containing protein</fullName>
    </recommendedName>
</protein>
<dbReference type="GeneTree" id="ENSGT00730000111333"/>
<evidence type="ECO:0000256" key="1">
    <source>
        <dbReference type="SAM" id="MobiDB-lite"/>
    </source>
</evidence>
<keyword evidence="4" id="KW-1185">Reference proteome</keyword>
<dbReference type="STRING" id="109280.ENSHCOP00000016312"/>
<feature type="region of interest" description="Disordered" evidence="1">
    <location>
        <begin position="386"/>
        <end position="419"/>
    </location>
</feature>
<accession>A0A3Q2YS32</accession>
<feature type="compositionally biased region" description="Basic and acidic residues" evidence="1">
    <location>
        <begin position="747"/>
        <end position="779"/>
    </location>
</feature>
<dbReference type="Proteomes" id="UP000264820">
    <property type="component" value="Unplaced"/>
</dbReference>
<organism evidence="3 4">
    <name type="scientific">Hippocampus comes</name>
    <name type="common">Tiger tail seahorse</name>
    <dbReference type="NCBI Taxonomy" id="109280"/>
    <lineage>
        <taxon>Eukaryota</taxon>
        <taxon>Metazoa</taxon>
        <taxon>Chordata</taxon>
        <taxon>Craniata</taxon>
        <taxon>Vertebrata</taxon>
        <taxon>Euteleostomi</taxon>
        <taxon>Actinopterygii</taxon>
        <taxon>Neopterygii</taxon>
        <taxon>Teleostei</taxon>
        <taxon>Neoteleostei</taxon>
        <taxon>Acanthomorphata</taxon>
        <taxon>Syngnathiaria</taxon>
        <taxon>Syngnathiformes</taxon>
        <taxon>Syngnathoidei</taxon>
        <taxon>Syngnathidae</taxon>
        <taxon>Hippocampus</taxon>
    </lineage>
</organism>
<evidence type="ECO:0000313" key="4">
    <source>
        <dbReference type="Proteomes" id="UP000264820"/>
    </source>
</evidence>
<reference evidence="3" key="2">
    <citation type="submission" date="2025-09" db="UniProtKB">
        <authorList>
            <consortium name="Ensembl"/>
        </authorList>
    </citation>
    <scope>IDENTIFICATION</scope>
</reference>
<feature type="compositionally biased region" description="Basic and acidic residues" evidence="1">
    <location>
        <begin position="653"/>
        <end position="713"/>
    </location>
</feature>
<feature type="compositionally biased region" description="Basic and acidic residues" evidence="1">
    <location>
        <begin position="840"/>
        <end position="862"/>
    </location>
</feature>